<organism evidence="6 7">
    <name type="scientific">Bifidobacterium commune</name>
    <dbReference type="NCBI Taxonomy" id="1505727"/>
    <lineage>
        <taxon>Bacteria</taxon>
        <taxon>Bacillati</taxon>
        <taxon>Actinomycetota</taxon>
        <taxon>Actinomycetes</taxon>
        <taxon>Bifidobacteriales</taxon>
        <taxon>Bifidobacteriaceae</taxon>
        <taxon>Bifidobacterium</taxon>
    </lineage>
</organism>
<evidence type="ECO:0000259" key="4">
    <source>
        <dbReference type="Pfam" id="PF13828"/>
    </source>
</evidence>
<evidence type="ECO:0008006" key="8">
    <source>
        <dbReference type="Google" id="ProtNLM"/>
    </source>
</evidence>
<keyword evidence="7" id="KW-1185">Reference proteome</keyword>
<feature type="transmembrane region" description="Helical" evidence="3">
    <location>
        <begin position="88"/>
        <end position="117"/>
    </location>
</feature>
<evidence type="ECO:0000256" key="2">
    <source>
        <dbReference type="SAM" id="MobiDB-lite"/>
    </source>
</evidence>
<proteinExistence type="predicted"/>
<feature type="domain" description="DUF5067" evidence="5">
    <location>
        <begin position="191"/>
        <end position="308"/>
    </location>
</feature>
<feature type="region of interest" description="Disordered" evidence="2">
    <location>
        <begin position="172"/>
        <end position="221"/>
    </location>
</feature>
<dbReference type="Gene3D" id="2.60.40.1240">
    <property type="match status" value="1"/>
</dbReference>
<dbReference type="InterPro" id="IPR025241">
    <property type="entry name" value="DUF4190"/>
</dbReference>
<dbReference type="Pfam" id="PF16729">
    <property type="entry name" value="DUF5067"/>
    <property type="match status" value="1"/>
</dbReference>
<dbReference type="SUPFAM" id="SSF81995">
    <property type="entry name" value="beta-sandwich domain of Sec23/24"/>
    <property type="match status" value="1"/>
</dbReference>
<feature type="compositionally biased region" description="Polar residues" evidence="2">
    <location>
        <begin position="1"/>
        <end position="28"/>
    </location>
</feature>
<name>A0A1C4H6U3_9BIFI</name>
<accession>A0A1C4H6U3</accession>
<dbReference type="Pfam" id="PF13828">
    <property type="entry name" value="DUF4190"/>
    <property type="match status" value="1"/>
</dbReference>
<evidence type="ECO:0000256" key="1">
    <source>
        <dbReference type="ARBA" id="ARBA00022729"/>
    </source>
</evidence>
<gene>
    <name evidence="6" type="ORF">GA0061077_1205</name>
</gene>
<evidence type="ECO:0000313" key="6">
    <source>
        <dbReference type="EMBL" id="SCC80451.1"/>
    </source>
</evidence>
<keyword evidence="3" id="KW-1133">Transmembrane helix</keyword>
<dbReference type="AlphaFoldDB" id="A0A1C4H6U3"/>
<feature type="domain" description="DUF4190" evidence="4">
    <location>
        <begin position="87"/>
        <end position="153"/>
    </location>
</feature>
<evidence type="ECO:0000256" key="3">
    <source>
        <dbReference type="SAM" id="Phobius"/>
    </source>
</evidence>
<keyword evidence="3" id="KW-0472">Membrane</keyword>
<feature type="compositionally biased region" description="Low complexity" evidence="2">
    <location>
        <begin position="57"/>
        <end position="76"/>
    </location>
</feature>
<feature type="region of interest" description="Disordered" evidence="2">
    <location>
        <begin position="1"/>
        <end position="76"/>
    </location>
</feature>
<keyword evidence="3" id="KW-0812">Transmembrane</keyword>
<evidence type="ECO:0000313" key="7">
    <source>
        <dbReference type="Proteomes" id="UP000242610"/>
    </source>
</evidence>
<dbReference type="EMBL" id="FMBL01000003">
    <property type="protein sequence ID" value="SCC80451.1"/>
    <property type="molecule type" value="Genomic_DNA"/>
</dbReference>
<dbReference type="InterPro" id="IPR029050">
    <property type="entry name" value="Immunoprotect_excell_Ig-like"/>
</dbReference>
<reference evidence="7" key="1">
    <citation type="submission" date="2016-08" db="EMBL/GenBank/DDBJ databases">
        <authorList>
            <person name="Varghese N."/>
            <person name="Submissions Spin"/>
        </authorList>
    </citation>
    <scope>NUCLEOTIDE SEQUENCE [LARGE SCALE GENOMIC DNA]</scope>
    <source>
        <strain evidence="7">R-52791</strain>
    </source>
</reference>
<evidence type="ECO:0000259" key="5">
    <source>
        <dbReference type="Pfam" id="PF16729"/>
    </source>
</evidence>
<feature type="transmembrane region" description="Helical" evidence="3">
    <location>
        <begin position="137"/>
        <end position="159"/>
    </location>
</feature>
<dbReference type="InterPro" id="IPR031989">
    <property type="entry name" value="DUF5067"/>
</dbReference>
<feature type="compositionally biased region" description="Basic and acidic residues" evidence="2">
    <location>
        <begin position="180"/>
        <end position="202"/>
    </location>
</feature>
<protein>
    <recommendedName>
        <fullName evidence="8">DUF5067 domain-containing protein</fullName>
    </recommendedName>
</protein>
<dbReference type="Proteomes" id="UP000242610">
    <property type="component" value="Unassembled WGS sequence"/>
</dbReference>
<sequence>MVPQPEMQNDVQPGAQPTNGSEPQQTPMDQMPQRPAAPESQPPMSEMPQQVPMGDEQPQAPMNGMPQAPMGAMPQQPMVMTPTRSGMAIAALVLGIVAIVMFWIPFIGVICGIAAIVTGVMSMRKINAGNLSGKNMAITGLVTGIVGLVISAIVLVGAFSMGKSILDEANQMDSSTSSDTTHEKARSDKGSTDQKLKDKEMKGSGSLKGGDVKIASAQRGPDDFEGHNTIIVTYEYTNTDKENHSFRDGLRDKVFQKGASLKRAYYLDDVQGYNDDSDHTELQPNGNLTVTVAYELNDETSPVDVEVSSGVDYMGKAKITKTFNLQ</sequence>
<keyword evidence="1" id="KW-0732">Signal</keyword>